<dbReference type="Proteomes" id="UP000004095">
    <property type="component" value="Unassembled WGS sequence"/>
</dbReference>
<evidence type="ECO:0000256" key="1">
    <source>
        <dbReference type="SAM" id="Coils"/>
    </source>
</evidence>
<keyword evidence="3" id="KW-1185">Reference proteome</keyword>
<protein>
    <submittedName>
        <fullName evidence="2">Uncharacterized protein</fullName>
    </submittedName>
</protein>
<sequence length="110" mass="12803">MGSSQNVPDLLLQLDQKVKELIRLKVKLTQANTVVQDKIYEIGELKSMITFYREISVKQGKVNIGYNNELVAYEAQFKQRDKDEAIEKLEQRIMKLQDELDTFNYTTSIS</sequence>
<dbReference type="eggNOG" id="ENOG502ZJFW">
    <property type="taxonomic scope" value="Bacteria"/>
</dbReference>
<dbReference type="AlphaFoldDB" id="A1ZGJ5"/>
<dbReference type="EMBL" id="AAWS01000006">
    <property type="protein sequence ID" value="EAY30612.1"/>
    <property type="molecule type" value="Genomic_DNA"/>
</dbReference>
<feature type="coiled-coil region" evidence="1">
    <location>
        <begin position="79"/>
        <end position="106"/>
    </location>
</feature>
<organism evidence="2 3">
    <name type="scientific">Microscilla marina ATCC 23134</name>
    <dbReference type="NCBI Taxonomy" id="313606"/>
    <lineage>
        <taxon>Bacteria</taxon>
        <taxon>Pseudomonadati</taxon>
        <taxon>Bacteroidota</taxon>
        <taxon>Cytophagia</taxon>
        <taxon>Cytophagales</taxon>
        <taxon>Microscillaceae</taxon>
        <taxon>Microscilla</taxon>
    </lineage>
</organism>
<gene>
    <name evidence="2" type="ORF">M23134_03250</name>
</gene>
<reference evidence="2 3" key="1">
    <citation type="submission" date="2007-01" db="EMBL/GenBank/DDBJ databases">
        <authorList>
            <person name="Haygood M."/>
            <person name="Podell S."/>
            <person name="Anderson C."/>
            <person name="Hopkinson B."/>
            <person name="Roe K."/>
            <person name="Barbeau K."/>
            <person name="Gaasterland T."/>
            <person name="Ferriera S."/>
            <person name="Johnson J."/>
            <person name="Kravitz S."/>
            <person name="Beeson K."/>
            <person name="Sutton G."/>
            <person name="Rogers Y.-H."/>
            <person name="Friedman R."/>
            <person name="Frazier M."/>
            <person name="Venter J.C."/>
        </authorList>
    </citation>
    <scope>NUCLEOTIDE SEQUENCE [LARGE SCALE GENOMIC DNA]</scope>
    <source>
        <strain evidence="2 3">ATCC 23134</strain>
    </source>
</reference>
<keyword evidence="1" id="KW-0175">Coiled coil</keyword>
<proteinExistence type="predicted"/>
<evidence type="ECO:0000313" key="2">
    <source>
        <dbReference type="EMBL" id="EAY30612.1"/>
    </source>
</evidence>
<name>A1ZGJ5_MICM2</name>
<dbReference type="Gene3D" id="6.10.320.10">
    <property type="match status" value="1"/>
</dbReference>
<comment type="caution">
    <text evidence="2">The sequence shown here is derived from an EMBL/GenBank/DDBJ whole genome shotgun (WGS) entry which is preliminary data.</text>
</comment>
<accession>A1ZGJ5</accession>
<evidence type="ECO:0000313" key="3">
    <source>
        <dbReference type="Proteomes" id="UP000004095"/>
    </source>
</evidence>